<name>A0ABV6XAF5_9ACTN</name>
<dbReference type="RefSeq" id="WP_380557753.1">
    <property type="nucleotide sequence ID" value="NZ_JBHEZY010000016.1"/>
</dbReference>
<dbReference type="PANTHER" id="PTHR35339:SF4">
    <property type="entry name" value="LINALOOL DEHYDRATASE_ISOMERASE DOMAIN-CONTAINING PROTEIN"/>
    <property type="match status" value="1"/>
</dbReference>
<evidence type="ECO:0000259" key="2">
    <source>
        <dbReference type="Pfam" id="PF10022"/>
    </source>
</evidence>
<dbReference type="InterPro" id="IPR049349">
    <property type="entry name" value="DUF2264_N"/>
</dbReference>
<organism evidence="3 4">
    <name type="scientific">Streptacidiphilus alkalitolerans</name>
    <dbReference type="NCBI Taxonomy" id="3342712"/>
    <lineage>
        <taxon>Bacteria</taxon>
        <taxon>Bacillati</taxon>
        <taxon>Actinomycetota</taxon>
        <taxon>Actinomycetes</taxon>
        <taxon>Kitasatosporales</taxon>
        <taxon>Streptomycetaceae</taxon>
        <taxon>Streptacidiphilus</taxon>
    </lineage>
</organism>
<evidence type="ECO:0000256" key="1">
    <source>
        <dbReference type="SAM" id="MobiDB-lite"/>
    </source>
</evidence>
<dbReference type="InterPro" id="IPR016624">
    <property type="entry name" value="UCP014753"/>
</dbReference>
<evidence type="ECO:0000313" key="4">
    <source>
        <dbReference type="Proteomes" id="UP001592530"/>
    </source>
</evidence>
<feature type="domain" description="DUF2264" evidence="2">
    <location>
        <begin position="19"/>
        <end position="374"/>
    </location>
</feature>
<reference evidence="3 4" key="1">
    <citation type="submission" date="2024-09" db="EMBL/GenBank/DDBJ databases">
        <authorList>
            <person name="Lee S.D."/>
        </authorList>
    </citation>
    <scope>NUCLEOTIDE SEQUENCE [LARGE SCALE GENOMIC DNA]</scope>
    <source>
        <strain evidence="3 4">N1-3</strain>
    </source>
</reference>
<gene>
    <name evidence="3" type="ORF">ACEZDB_30815</name>
</gene>
<comment type="caution">
    <text evidence="3">The sequence shown here is derived from an EMBL/GenBank/DDBJ whole genome shotgun (WGS) entry which is preliminary data.</text>
</comment>
<proteinExistence type="predicted"/>
<dbReference type="PANTHER" id="PTHR35339">
    <property type="entry name" value="LINALOOL DEHYDRATASE_ISOMERASE DOMAIN-CONTAINING PROTEIN"/>
    <property type="match status" value="1"/>
</dbReference>
<sequence length="671" mass="72507">MPYLRPAEDRELSPYTGWTRAHWERLADRMLDAVRPHATPGQALIHLPGPVSSSGRHSDGLEGYARTFLLAAFRIAGARGAGGTEALAERYAAGLAAGTDPASPERWPRMSECGQAKVEAASIALGLHETRPWIWDRLDDRVRQRVVDWFSEMVGTEVPDNNWVWFRAIVEAFLRSVGGPWKPADLAHTVARTESWYAGGGWYSDGADTPPPFRNYDHYSGWAMHLYPLWYCRISGEAADAAEAGLADRYRARLRDYLTDLQYLVGADGAPLYQGRSLTYRYAAAAPFWAGELFGADALAPGLTRRIGSGMVRHFTDRADPDDSGLLSLGWYRPHPPIRQNYSGPASPYWASKSFAGLLLPADHPAWTEAEQPLPVDLGDFVRTLHAPGWVASGTRADGIVRIANHGADHADRGQVSGAAYDPFYCRWAYSTATGPELGGPGPVPGPDGAVQASTPDLDLPGGGPLDSHVALVDAQGRPTHRRPLERLALDGPAAASRHRARRPQDGSPQQPREPEPWLTTASVLHGAWEVRAVRVDGDPAGAALRIGGWAVAGDRPPVLRTAEGRASVRNQDGLQGLVVALHGPLRAGVRASVGRTSFAEHAAVAYLETPDPARAGGLYVAAIALGREPGEPPELVADGPQGEWRIHWPDGQLDRLPLGANVSPTEFPQE</sequence>
<dbReference type="Proteomes" id="UP001592530">
    <property type="component" value="Unassembled WGS sequence"/>
</dbReference>
<accession>A0ABV6XAF5</accession>
<dbReference type="Pfam" id="PF10022">
    <property type="entry name" value="DUF2264"/>
    <property type="match status" value="1"/>
</dbReference>
<protein>
    <submittedName>
        <fullName evidence="3">DUF2264 domain-containing protein</fullName>
    </submittedName>
</protein>
<evidence type="ECO:0000313" key="3">
    <source>
        <dbReference type="EMBL" id="MFC1435043.1"/>
    </source>
</evidence>
<feature type="region of interest" description="Disordered" evidence="1">
    <location>
        <begin position="437"/>
        <end position="517"/>
    </location>
</feature>
<dbReference type="EMBL" id="JBHEZY010000016">
    <property type="protein sequence ID" value="MFC1435043.1"/>
    <property type="molecule type" value="Genomic_DNA"/>
</dbReference>